<accession>A0ABR3YEB3</accession>
<dbReference type="PANTHER" id="PTHR45630">
    <property type="entry name" value="CATION-TRANSPORTING ATPASE-RELATED"/>
    <property type="match status" value="1"/>
</dbReference>
<sequence length="328" mass="36149">MATCHSLRVVDDELLGDPLDVKMFEFTGWSYEEGGNARRSQEDGGYDETITPSVARPPAGYSDAESREVVPPDFDEILSGYTHRGYRVIACAAKYERKLSWMKVQKMSRSDAESGLEFLGFIVFENKLKSNTATVISELKQANIRNVMCTGDNILTAVSVARECRLIDPDTRCYIPHFKKGDSLDAEASLGWESIDDPSFTLDGNTLMPATPVDSSIPYVDHNKDKYCVAVSGDVFRWLVDFGSEELLKRVLVRGQVFARMSPDEKHELVEKLQSLDYCCGFCGDGANDCGALKAADVGISLSDAEASVAAPFTSRVFDISCVPKVIK</sequence>
<keyword evidence="7" id="KW-1278">Translocase</keyword>
<comment type="caution">
    <text evidence="9">The sequence shown here is derived from an EMBL/GenBank/DDBJ whole genome shotgun (WGS) entry which is preliminary data.</text>
</comment>
<evidence type="ECO:0000256" key="4">
    <source>
        <dbReference type="ARBA" id="ARBA00022741"/>
    </source>
</evidence>
<evidence type="ECO:0000256" key="7">
    <source>
        <dbReference type="ARBA" id="ARBA00022967"/>
    </source>
</evidence>
<dbReference type="InterPro" id="IPR001757">
    <property type="entry name" value="P_typ_ATPase"/>
</dbReference>
<dbReference type="PROSITE" id="PS01229">
    <property type="entry name" value="COF_2"/>
    <property type="match status" value="1"/>
</dbReference>
<keyword evidence="5" id="KW-0067">ATP-binding</keyword>
<reference evidence="9 10" key="1">
    <citation type="journal article" date="2024" name="IMA Fungus">
        <title>IMA Genome - F19 : A genome assembly and annotation guide to empower mycologists, including annotated draft genome sequences of Ceratocystis pirilliformis, Diaporthe australafricana, Fusarium ophioides, Paecilomyces lecythidis, and Sporothrix stenoceras.</title>
        <authorList>
            <person name="Aylward J."/>
            <person name="Wilson A.M."/>
            <person name="Visagie C.M."/>
            <person name="Spraker J."/>
            <person name="Barnes I."/>
            <person name="Buitendag C."/>
            <person name="Ceriani C."/>
            <person name="Del Mar Angel L."/>
            <person name="du Plessis D."/>
            <person name="Fuchs T."/>
            <person name="Gasser K."/>
            <person name="Kramer D."/>
            <person name="Li W."/>
            <person name="Munsamy K."/>
            <person name="Piso A."/>
            <person name="Price J.L."/>
            <person name="Sonnekus B."/>
            <person name="Thomas C."/>
            <person name="van der Nest A."/>
            <person name="van Dijk A."/>
            <person name="van Heerden A."/>
            <person name="van Vuuren N."/>
            <person name="Yilmaz N."/>
            <person name="Duong T.A."/>
            <person name="van der Merwe N.A."/>
            <person name="Wingfield M.J."/>
            <person name="Wingfield B.D."/>
        </authorList>
    </citation>
    <scope>NUCLEOTIDE SEQUENCE [LARGE SCALE GENOMIC DNA]</scope>
    <source>
        <strain evidence="9 10">CMW 18167</strain>
    </source>
</reference>
<evidence type="ECO:0000256" key="1">
    <source>
        <dbReference type="ARBA" id="ARBA00004141"/>
    </source>
</evidence>
<comment type="subcellular location">
    <subcellularLocation>
        <location evidence="1">Membrane</location>
        <topology evidence="1">Multi-pass membrane protein</topology>
    </subcellularLocation>
</comment>
<evidence type="ECO:0000256" key="5">
    <source>
        <dbReference type="ARBA" id="ARBA00022840"/>
    </source>
</evidence>
<evidence type="ECO:0000256" key="8">
    <source>
        <dbReference type="SAM" id="MobiDB-lite"/>
    </source>
</evidence>
<name>A0ABR3YEB3_9EURO</name>
<dbReference type="InterPro" id="IPR036412">
    <property type="entry name" value="HAD-like_sf"/>
</dbReference>
<keyword evidence="6" id="KW-0460">Magnesium</keyword>
<dbReference type="Gene3D" id="3.40.50.1000">
    <property type="entry name" value="HAD superfamily/HAD-like"/>
    <property type="match status" value="1"/>
</dbReference>
<evidence type="ECO:0000256" key="3">
    <source>
        <dbReference type="ARBA" id="ARBA00022723"/>
    </source>
</evidence>
<gene>
    <name evidence="9" type="ORF">Plec18167_000285</name>
</gene>
<evidence type="ECO:0000256" key="6">
    <source>
        <dbReference type="ARBA" id="ARBA00022842"/>
    </source>
</evidence>
<keyword evidence="4" id="KW-0547">Nucleotide-binding</keyword>
<proteinExistence type="predicted"/>
<dbReference type="NCBIfam" id="TIGR01494">
    <property type="entry name" value="ATPase_P-type"/>
    <property type="match status" value="1"/>
</dbReference>
<dbReference type="InterPro" id="IPR006544">
    <property type="entry name" value="P-type_TPase_V"/>
</dbReference>
<dbReference type="InterPro" id="IPR023214">
    <property type="entry name" value="HAD_sf"/>
</dbReference>
<organism evidence="9 10">
    <name type="scientific">Paecilomyces lecythidis</name>
    <dbReference type="NCBI Taxonomy" id="3004212"/>
    <lineage>
        <taxon>Eukaryota</taxon>
        <taxon>Fungi</taxon>
        <taxon>Dikarya</taxon>
        <taxon>Ascomycota</taxon>
        <taxon>Pezizomycotina</taxon>
        <taxon>Eurotiomycetes</taxon>
        <taxon>Eurotiomycetidae</taxon>
        <taxon>Eurotiales</taxon>
        <taxon>Thermoascaceae</taxon>
        <taxon>Paecilomyces</taxon>
    </lineage>
</organism>
<dbReference type="SUPFAM" id="SSF56784">
    <property type="entry name" value="HAD-like"/>
    <property type="match status" value="1"/>
</dbReference>
<feature type="region of interest" description="Disordered" evidence="8">
    <location>
        <begin position="35"/>
        <end position="66"/>
    </location>
</feature>
<evidence type="ECO:0000256" key="2">
    <source>
        <dbReference type="ARBA" id="ARBA00022553"/>
    </source>
</evidence>
<evidence type="ECO:0000313" key="9">
    <source>
        <dbReference type="EMBL" id="KAL1886355.1"/>
    </source>
</evidence>
<keyword evidence="3" id="KW-0479">Metal-binding</keyword>
<keyword evidence="2" id="KW-0597">Phosphoprotein</keyword>
<keyword evidence="10" id="KW-1185">Reference proteome</keyword>
<dbReference type="Proteomes" id="UP001583193">
    <property type="component" value="Unassembled WGS sequence"/>
</dbReference>
<dbReference type="EMBL" id="JAVDPF010000001">
    <property type="protein sequence ID" value="KAL1886355.1"/>
    <property type="molecule type" value="Genomic_DNA"/>
</dbReference>
<dbReference type="PANTHER" id="PTHR45630:SF8">
    <property type="entry name" value="CATION-TRANSPORTING ATPASE"/>
    <property type="match status" value="1"/>
</dbReference>
<evidence type="ECO:0000313" key="10">
    <source>
        <dbReference type="Proteomes" id="UP001583193"/>
    </source>
</evidence>
<protein>
    <submittedName>
        <fullName evidence="9">Uncharacterized protein</fullName>
    </submittedName>
</protein>